<dbReference type="Proteomes" id="UP000757435">
    <property type="component" value="Unassembled WGS sequence"/>
</dbReference>
<comment type="caution">
    <text evidence="1">The sequence shown here is derived from an EMBL/GenBank/DDBJ whole genome shotgun (WGS) entry which is preliminary data.</text>
</comment>
<gene>
    <name evidence="1" type="ORF">KME15_28000</name>
</gene>
<sequence length="135" mass="15089">MAQTWQQKLNAKKEPKLQVTQKAMAEVPAGGQLFFPTPQLIKQFIDQIPQGESMTLAEMRQQVAQTHKGDGCCPLTTSTATRIVAEAAWEEIESGKKPKQVTPFWRVVEPGSSMAQKLACGSDFIENMRQQERIN</sequence>
<evidence type="ECO:0000313" key="1">
    <source>
        <dbReference type="EMBL" id="MBW4662508.1"/>
    </source>
</evidence>
<accession>A0A951QJR9</accession>
<dbReference type="EMBL" id="JAHHHD010000080">
    <property type="protein sequence ID" value="MBW4662508.1"/>
    <property type="molecule type" value="Genomic_DNA"/>
</dbReference>
<reference evidence="1" key="1">
    <citation type="submission" date="2021-05" db="EMBL/GenBank/DDBJ databases">
        <authorList>
            <person name="Pietrasiak N."/>
            <person name="Ward R."/>
            <person name="Stajich J.E."/>
            <person name="Kurbessoian T."/>
        </authorList>
    </citation>
    <scope>NUCLEOTIDE SEQUENCE</scope>
    <source>
        <strain evidence="1">UHER 2000/2452</strain>
    </source>
</reference>
<reference evidence="1" key="2">
    <citation type="journal article" date="2022" name="Microbiol. Resour. Announc.">
        <title>Metagenome Sequencing to Explore Phylogenomics of Terrestrial Cyanobacteria.</title>
        <authorList>
            <person name="Ward R.D."/>
            <person name="Stajich J.E."/>
            <person name="Johansen J.R."/>
            <person name="Huntemann M."/>
            <person name="Clum A."/>
            <person name="Foster B."/>
            <person name="Foster B."/>
            <person name="Roux S."/>
            <person name="Palaniappan K."/>
            <person name="Varghese N."/>
            <person name="Mukherjee S."/>
            <person name="Reddy T.B.K."/>
            <person name="Daum C."/>
            <person name="Copeland A."/>
            <person name="Chen I.A."/>
            <person name="Ivanova N.N."/>
            <person name="Kyrpides N.C."/>
            <person name="Shapiro N."/>
            <person name="Eloe-Fadrosh E.A."/>
            <person name="Pietrasiak N."/>
        </authorList>
    </citation>
    <scope>NUCLEOTIDE SEQUENCE</scope>
    <source>
        <strain evidence="1">UHER 2000/2452</strain>
    </source>
</reference>
<evidence type="ECO:0000313" key="2">
    <source>
        <dbReference type="Proteomes" id="UP000757435"/>
    </source>
</evidence>
<organism evidence="1 2">
    <name type="scientific">Drouetiella hepatica Uher 2000/2452</name>
    <dbReference type="NCBI Taxonomy" id="904376"/>
    <lineage>
        <taxon>Bacteria</taxon>
        <taxon>Bacillati</taxon>
        <taxon>Cyanobacteriota</taxon>
        <taxon>Cyanophyceae</taxon>
        <taxon>Oculatellales</taxon>
        <taxon>Oculatellaceae</taxon>
        <taxon>Drouetiella</taxon>
    </lineage>
</organism>
<name>A0A951QJR9_9CYAN</name>
<proteinExistence type="predicted"/>
<protein>
    <submittedName>
        <fullName evidence="1">Uncharacterized protein</fullName>
    </submittedName>
</protein>
<dbReference type="AlphaFoldDB" id="A0A951QJR9"/>